<sequence length="504" mass="56580">MAVRSAKRPQRKAPVARHFDVTVGAITAKEPVDDELTEDTALTNYLASAWGDLISPRLTPVPRCPRCDNDRVRTEHLQRRAIPAFYCHGCKRTFNRLTCTPFARLQGFDKATAMIPLLSRQMSLIQAGKRLGRTQKAMLSWLLAFRKYLLELDPTGKWEARVRLGVRIAPQAQCQRCGFEGGFRLGGFDPQRRRRIRCPQCGRSRLLDVLQEEGQGHVGMVMYDAIETAVRQRRKYFPDTEVPKVARAARVAEAAPEVQPRRHLGNIQLPARTLPHGPLDRQEDLALSAYLLAKIDGALSPSTTADTCPWCSSDQTEYHPLKRPSGLPGFKCRGCLGYFMRVTNTPLVNPPMRELARRFVPMLGWRNTIDAAAAELGVAAPQVKEWMPAWRQWLLLLDPSGAMESRVRLGLPIEMPAMLRKRASKRKGWLARAWLKRADGCSYLSADGYVVRVGPSEMAWRFEVRPVRALELVRHGDGFAFSEDARLAAFDAITDLLGSASTSN</sequence>
<evidence type="ECO:0000259" key="1">
    <source>
        <dbReference type="Pfam" id="PF05344"/>
    </source>
</evidence>
<name>A0A0S4U403_RALSL</name>
<organism evidence="2">
    <name type="scientific">Ralstonia solanacearum</name>
    <name type="common">Pseudomonas solanacearum</name>
    <dbReference type="NCBI Taxonomy" id="305"/>
    <lineage>
        <taxon>Bacteria</taxon>
        <taxon>Pseudomonadati</taxon>
        <taxon>Pseudomonadota</taxon>
        <taxon>Betaproteobacteria</taxon>
        <taxon>Burkholderiales</taxon>
        <taxon>Burkholderiaceae</taxon>
        <taxon>Ralstonia</taxon>
        <taxon>Ralstonia solanacearum species complex</taxon>
    </lineage>
</organism>
<reference evidence="2" key="1">
    <citation type="submission" date="2015-10" db="EMBL/GenBank/DDBJ databases">
        <authorList>
            <person name="Gilbert D.G."/>
        </authorList>
    </citation>
    <scope>NUCLEOTIDE SEQUENCE</scope>
    <source>
        <strain evidence="2">Phyl III-seqv23</strain>
    </source>
</reference>
<proteinExistence type="predicted"/>
<evidence type="ECO:0000313" key="2">
    <source>
        <dbReference type="EMBL" id="CUV16976.1"/>
    </source>
</evidence>
<feature type="domain" description="DUF746" evidence="1">
    <location>
        <begin position="112"/>
        <end position="169"/>
    </location>
</feature>
<dbReference type="Pfam" id="PF05344">
    <property type="entry name" value="DUF746"/>
    <property type="match status" value="2"/>
</dbReference>
<feature type="domain" description="DUF746" evidence="1">
    <location>
        <begin position="369"/>
        <end position="410"/>
    </location>
</feature>
<dbReference type="AlphaFoldDB" id="A0A0S4U403"/>
<dbReference type="EMBL" id="LN899821">
    <property type="protein sequence ID" value="CUV16976.1"/>
    <property type="molecule type" value="Genomic_DNA"/>
</dbReference>
<accession>A0A0S4U403</accession>
<gene>
    <name evidence="2" type="ORF">PSS4_v1_210017</name>
</gene>
<protein>
    <recommendedName>
        <fullName evidence="1">DUF746 domain-containing protein</fullName>
    </recommendedName>
</protein>
<dbReference type="InterPro" id="IPR008008">
    <property type="entry name" value="DUF746"/>
</dbReference>